<accession>A0AAV4TPD8</accession>
<evidence type="ECO:0000313" key="1">
    <source>
        <dbReference type="EMBL" id="GIY47167.1"/>
    </source>
</evidence>
<protein>
    <submittedName>
        <fullName evidence="1">Uncharacterized protein</fullName>
    </submittedName>
</protein>
<name>A0AAV4TPD8_CAEEX</name>
<comment type="caution">
    <text evidence="1">The sequence shown here is derived from an EMBL/GenBank/DDBJ whole genome shotgun (WGS) entry which is preliminary data.</text>
</comment>
<reference evidence="1 2" key="1">
    <citation type="submission" date="2021-06" db="EMBL/GenBank/DDBJ databases">
        <title>Caerostris extrusa draft genome.</title>
        <authorList>
            <person name="Kono N."/>
            <person name="Arakawa K."/>
        </authorList>
    </citation>
    <scope>NUCLEOTIDE SEQUENCE [LARGE SCALE GENOMIC DNA]</scope>
</reference>
<dbReference type="AlphaFoldDB" id="A0AAV4TPD8"/>
<proteinExistence type="predicted"/>
<dbReference type="Proteomes" id="UP001054945">
    <property type="component" value="Unassembled WGS sequence"/>
</dbReference>
<dbReference type="EMBL" id="BPLR01011530">
    <property type="protein sequence ID" value="GIY47167.1"/>
    <property type="molecule type" value="Genomic_DNA"/>
</dbReference>
<sequence>MREQSLKRFFANKLVVGINRGFVLSYVVKEENRCLSRFEIWVVWTAEELVSDEKSSFVDSKRSITSMTRSWNYESVGKKMQL</sequence>
<gene>
    <name evidence="1" type="ORF">CEXT_565301</name>
</gene>
<keyword evidence="2" id="KW-1185">Reference proteome</keyword>
<evidence type="ECO:0000313" key="2">
    <source>
        <dbReference type="Proteomes" id="UP001054945"/>
    </source>
</evidence>
<organism evidence="1 2">
    <name type="scientific">Caerostris extrusa</name>
    <name type="common">Bark spider</name>
    <name type="synonym">Caerostris bankana</name>
    <dbReference type="NCBI Taxonomy" id="172846"/>
    <lineage>
        <taxon>Eukaryota</taxon>
        <taxon>Metazoa</taxon>
        <taxon>Ecdysozoa</taxon>
        <taxon>Arthropoda</taxon>
        <taxon>Chelicerata</taxon>
        <taxon>Arachnida</taxon>
        <taxon>Araneae</taxon>
        <taxon>Araneomorphae</taxon>
        <taxon>Entelegynae</taxon>
        <taxon>Araneoidea</taxon>
        <taxon>Araneidae</taxon>
        <taxon>Caerostris</taxon>
    </lineage>
</organism>